<dbReference type="Pfam" id="PF04739">
    <property type="entry name" value="AMPKBI"/>
    <property type="match status" value="1"/>
</dbReference>
<dbReference type="GO" id="GO:0019901">
    <property type="term" value="F:protein kinase binding"/>
    <property type="evidence" value="ECO:0007669"/>
    <property type="project" value="TreeGrafter"/>
</dbReference>
<dbReference type="Gene3D" id="6.20.250.60">
    <property type="match status" value="1"/>
</dbReference>
<keyword evidence="7" id="KW-1185">Reference proteome</keyword>
<comment type="similarity">
    <text evidence="2">Belongs to the 5'-AMP-activated protein kinase beta subunit family.</text>
</comment>
<gene>
    <name evidence="6" type="ORF">O181_068730</name>
</gene>
<dbReference type="GO" id="GO:0005737">
    <property type="term" value="C:cytoplasm"/>
    <property type="evidence" value="ECO:0007669"/>
    <property type="project" value="UniProtKB-SubCell"/>
</dbReference>
<evidence type="ECO:0000313" key="7">
    <source>
        <dbReference type="Proteomes" id="UP000765509"/>
    </source>
</evidence>
<dbReference type="InterPro" id="IPR013783">
    <property type="entry name" value="Ig-like_fold"/>
</dbReference>
<protein>
    <recommendedName>
        <fullName evidence="5">Association with the SNF1 complex (ASC) domain-containing protein</fullName>
    </recommendedName>
</protein>
<organism evidence="6 7">
    <name type="scientific">Austropuccinia psidii MF-1</name>
    <dbReference type="NCBI Taxonomy" id="1389203"/>
    <lineage>
        <taxon>Eukaryota</taxon>
        <taxon>Fungi</taxon>
        <taxon>Dikarya</taxon>
        <taxon>Basidiomycota</taxon>
        <taxon>Pucciniomycotina</taxon>
        <taxon>Pucciniomycetes</taxon>
        <taxon>Pucciniales</taxon>
        <taxon>Sphaerophragmiaceae</taxon>
        <taxon>Austropuccinia</taxon>
    </lineage>
</organism>
<proteinExistence type="inferred from homology"/>
<dbReference type="Gene3D" id="2.60.40.10">
    <property type="entry name" value="Immunoglobulins"/>
    <property type="match status" value="1"/>
</dbReference>
<evidence type="ECO:0000259" key="5">
    <source>
        <dbReference type="SMART" id="SM01010"/>
    </source>
</evidence>
<dbReference type="GO" id="GO:0005634">
    <property type="term" value="C:nucleus"/>
    <property type="evidence" value="ECO:0007669"/>
    <property type="project" value="TreeGrafter"/>
</dbReference>
<feature type="compositionally biased region" description="Low complexity" evidence="4">
    <location>
        <begin position="10"/>
        <end position="26"/>
    </location>
</feature>
<feature type="region of interest" description="Disordered" evidence="4">
    <location>
        <begin position="270"/>
        <end position="289"/>
    </location>
</feature>
<dbReference type="FunFam" id="2.60.40.10:FF:000562">
    <property type="entry name" value="Snf1 kinase complex beta-subunit Gal83"/>
    <property type="match status" value="1"/>
</dbReference>
<evidence type="ECO:0000256" key="1">
    <source>
        <dbReference type="ARBA" id="ARBA00004496"/>
    </source>
</evidence>
<sequence length="646" mass="70962">MGNTNSHQQPHPAHQNSNSNPNNAQSIHSRQKNKLPTTAQSSLSNFHQNQNQKVKEIITLNPTNLLLHQNQSSNQNQNQNHQSQTKTVDNKISSKNHHFNQLNQSLNSSSTSSNSSNSSKSSNHHQSNQSQSQAKNNQSLSKRKSIQLIDIDPNLPSNQAVSPINIKKNHIKSSNSNFNLTLTSTPIITHPISHFQLKLPSSNHSNSISNSSPSNPIRSISLNLPSKSIISSNPIISSDSNHLNSNQSIPSTSNHPIINSNQAIYHQNDEDEDDSIHEDQSSHLIHSNPSIINQNPNLINLNSLSSTPSNSLAPLQQPIETVVPPLPPSILHPFPPNLPELDSNSLDLNIPPISNTLTPAVTQTIAAATAVVQATPALDIGAGSDGVPTLITWKEPAHEVYVTGTFSQWKQQIKLRKPPETNENSNQSNAFSALVALPPGPHRLKFIVDKRWKTSKYLPSATDDKGNLINYLQINPGDQPFRGLGPRGIWSGYTYGNWPSMLDDSSTSDDDEDWTTEIPNALLDYEEYHDQSSDDDDLNANSNHHKNHQLKIVDKINPIPGEAGFAAEPPNLPAQLKEGILNMASRLPEGASDDNSLLPKPDHSVLNHLVASPIKNGLLSIGVTSRYKRKYLTTVYYKPINLPQNN</sequence>
<dbReference type="InterPro" id="IPR006828">
    <property type="entry name" value="ASC_dom"/>
</dbReference>
<evidence type="ECO:0000256" key="4">
    <source>
        <dbReference type="SAM" id="MobiDB-lite"/>
    </source>
</evidence>
<dbReference type="Proteomes" id="UP000765509">
    <property type="component" value="Unassembled WGS sequence"/>
</dbReference>
<feature type="region of interest" description="Disordered" evidence="4">
    <location>
        <begin position="1"/>
        <end position="41"/>
    </location>
</feature>
<comment type="caution">
    <text evidence="6">The sequence shown here is derived from an EMBL/GenBank/DDBJ whole genome shotgun (WGS) entry which is preliminary data.</text>
</comment>
<dbReference type="InterPro" id="IPR050827">
    <property type="entry name" value="CRP1_MDG1_kinase"/>
</dbReference>
<keyword evidence="3" id="KW-0963">Cytoplasm</keyword>
<accession>A0A9Q3I7C3</accession>
<dbReference type="GO" id="GO:0007165">
    <property type="term" value="P:signal transduction"/>
    <property type="evidence" value="ECO:0007669"/>
    <property type="project" value="UniProtKB-ARBA"/>
</dbReference>
<name>A0A9Q3I7C3_9BASI</name>
<evidence type="ECO:0000313" key="6">
    <source>
        <dbReference type="EMBL" id="MBW0529015.1"/>
    </source>
</evidence>
<feature type="region of interest" description="Disordered" evidence="4">
    <location>
        <begin position="102"/>
        <end position="142"/>
    </location>
</feature>
<dbReference type="InterPro" id="IPR037256">
    <property type="entry name" value="ASC_dom_sf"/>
</dbReference>
<dbReference type="GO" id="GO:0031588">
    <property type="term" value="C:nucleotide-activated protein kinase complex"/>
    <property type="evidence" value="ECO:0007669"/>
    <property type="project" value="TreeGrafter"/>
</dbReference>
<dbReference type="InterPro" id="IPR014756">
    <property type="entry name" value="Ig_E-set"/>
</dbReference>
<feature type="compositionally biased region" description="Low complexity" evidence="4">
    <location>
        <begin position="102"/>
        <end position="140"/>
    </location>
</feature>
<dbReference type="SUPFAM" id="SSF81296">
    <property type="entry name" value="E set domains"/>
    <property type="match status" value="1"/>
</dbReference>
<dbReference type="InterPro" id="IPR032640">
    <property type="entry name" value="AMPK1_CBM"/>
</dbReference>
<feature type="compositionally biased region" description="Polar residues" evidence="4">
    <location>
        <begin position="241"/>
        <end position="257"/>
    </location>
</feature>
<dbReference type="PANTHER" id="PTHR10343">
    <property type="entry name" value="5'-AMP-ACTIVATED PROTEIN KINASE , BETA SUBUNIT"/>
    <property type="match status" value="1"/>
</dbReference>
<dbReference type="SMART" id="SM01010">
    <property type="entry name" value="AMPKBI"/>
    <property type="match status" value="1"/>
</dbReference>
<comment type="subcellular location">
    <subcellularLocation>
        <location evidence="1">Cytoplasm</location>
    </subcellularLocation>
</comment>
<reference evidence="6" key="1">
    <citation type="submission" date="2021-03" db="EMBL/GenBank/DDBJ databases">
        <title>Draft genome sequence of rust myrtle Austropuccinia psidii MF-1, a brazilian biotype.</title>
        <authorList>
            <person name="Quecine M.C."/>
            <person name="Pachon D.M.R."/>
            <person name="Bonatelli M.L."/>
            <person name="Correr F.H."/>
            <person name="Franceschini L.M."/>
            <person name="Leite T.F."/>
            <person name="Margarido G.R.A."/>
            <person name="Almeida C.A."/>
            <person name="Ferrarezi J.A."/>
            <person name="Labate C.A."/>
        </authorList>
    </citation>
    <scope>NUCLEOTIDE SEQUENCE</scope>
    <source>
        <strain evidence="6">MF-1</strain>
    </source>
</reference>
<dbReference type="EMBL" id="AVOT02034801">
    <property type="protein sequence ID" value="MBW0529015.1"/>
    <property type="molecule type" value="Genomic_DNA"/>
</dbReference>
<dbReference type="AlphaFoldDB" id="A0A9Q3I7C3"/>
<dbReference type="OrthoDB" id="531008at2759"/>
<evidence type="ECO:0000256" key="2">
    <source>
        <dbReference type="ARBA" id="ARBA00010926"/>
    </source>
</evidence>
<evidence type="ECO:0000256" key="3">
    <source>
        <dbReference type="ARBA" id="ARBA00022490"/>
    </source>
</evidence>
<dbReference type="PANTHER" id="PTHR10343:SF84">
    <property type="entry name" value="5'-AMP-ACTIVATED PROTEIN KINASE SUBUNIT BETA-1"/>
    <property type="match status" value="1"/>
</dbReference>
<feature type="domain" description="Association with the SNF1 complex (ASC)" evidence="5">
    <location>
        <begin position="507"/>
        <end position="640"/>
    </location>
</feature>
<feature type="region of interest" description="Disordered" evidence="4">
    <location>
        <begin position="235"/>
        <end position="257"/>
    </location>
</feature>
<dbReference type="Pfam" id="PF16561">
    <property type="entry name" value="AMPK1_CBM"/>
    <property type="match status" value="1"/>
</dbReference>
<dbReference type="SUPFAM" id="SSF160219">
    <property type="entry name" value="AMPKBI-like"/>
    <property type="match status" value="1"/>
</dbReference>
<dbReference type="CDD" id="cd02859">
    <property type="entry name" value="E_set_AMPKbeta_like_N"/>
    <property type="match status" value="1"/>
</dbReference>